<evidence type="ECO:0000256" key="1">
    <source>
        <dbReference type="SAM" id="MobiDB-lite"/>
    </source>
</evidence>
<proteinExistence type="predicted"/>
<evidence type="ECO:0000313" key="3">
    <source>
        <dbReference type="Proteomes" id="UP001501480"/>
    </source>
</evidence>
<dbReference type="RefSeq" id="WP_344330000.1">
    <property type="nucleotide sequence ID" value="NZ_BAAAPY010000014.1"/>
</dbReference>
<evidence type="ECO:0000313" key="2">
    <source>
        <dbReference type="EMBL" id="GAA2085040.1"/>
    </source>
</evidence>
<comment type="caution">
    <text evidence="2">The sequence shown here is derived from an EMBL/GenBank/DDBJ whole genome shotgun (WGS) entry which is preliminary data.</text>
</comment>
<dbReference type="Proteomes" id="UP001501480">
    <property type="component" value="Unassembled WGS sequence"/>
</dbReference>
<accession>A0ABN2W6X5</accession>
<evidence type="ECO:0008006" key="4">
    <source>
        <dbReference type="Google" id="ProtNLM"/>
    </source>
</evidence>
<organism evidence="2 3">
    <name type="scientific">Aeromicrobium halocynthiae</name>
    <dbReference type="NCBI Taxonomy" id="560557"/>
    <lineage>
        <taxon>Bacteria</taxon>
        <taxon>Bacillati</taxon>
        <taxon>Actinomycetota</taxon>
        <taxon>Actinomycetes</taxon>
        <taxon>Propionibacteriales</taxon>
        <taxon>Nocardioidaceae</taxon>
        <taxon>Aeromicrobium</taxon>
    </lineage>
</organism>
<reference evidence="2 3" key="1">
    <citation type="journal article" date="2019" name="Int. J. Syst. Evol. Microbiol.">
        <title>The Global Catalogue of Microorganisms (GCM) 10K type strain sequencing project: providing services to taxonomists for standard genome sequencing and annotation.</title>
        <authorList>
            <consortium name="The Broad Institute Genomics Platform"/>
            <consortium name="The Broad Institute Genome Sequencing Center for Infectious Disease"/>
            <person name="Wu L."/>
            <person name="Ma J."/>
        </authorList>
    </citation>
    <scope>NUCLEOTIDE SEQUENCE [LARGE SCALE GENOMIC DNA]</scope>
    <source>
        <strain evidence="2 3">JCM 15749</strain>
    </source>
</reference>
<dbReference type="EMBL" id="BAAAPY010000014">
    <property type="protein sequence ID" value="GAA2085040.1"/>
    <property type="molecule type" value="Genomic_DNA"/>
</dbReference>
<keyword evidence="3" id="KW-1185">Reference proteome</keyword>
<sequence length="120" mass="12223">MSADRVSLTEGYEAAQQSNRAVANSGEGVAGLAKKQHGHSAELQGQNHGAFAAQASNGSTAAANNLSAAALLHTANAAGGQRNVRDIAVHEDEAAQAQRAESTSLDQNALDLHAKINPTV</sequence>
<feature type="region of interest" description="Disordered" evidence="1">
    <location>
        <begin position="1"/>
        <end position="51"/>
    </location>
</feature>
<gene>
    <name evidence="2" type="ORF">GCM10009821_28150</name>
</gene>
<name>A0ABN2W6X5_9ACTN</name>
<protein>
    <recommendedName>
        <fullName evidence="4">SMP domain-containing protein</fullName>
    </recommendedName>
</protein>